<dbReference type="AlphaFoldDB" id="A0A0R2B5D2"/>
<evidence type="ECO:0000256" key="1">
    <source>
        <dbReference type="SAM" id="MobiDB-lite"/>
    </source>
</evidence>
<organism evidence="2 3">
    <name type="scientific">Secundilactobacillus collinoides DSM 20515 = JCM 1123</name>
    <dbReference type="NCBI Taxonomy" id="1423733"/>
    <lineage>
        <taxon>Bacteria</taxon>
        <taxon>Bacillati</taxon>
        <taxon>Bacillota</taxon>
        <taxon>Bacilli</taxon>
        <taxon>Lactobacillales</taxon>
        <taxon>Lactobacillaceae</taxon>
        <taxon>Secundilactobacillus</taxon>
    </lineage>
</organism>
<name>A0A0R2B5D2_SECCO</name>
<dbReference type="Proteomes" id="UP000051845">
    <property type="component" value="Unassembled WGS sequence"/>
</dbReference>
<reference evidence="2 3" key="1">
    <citation type="journal article" date="2015" name="Genome Announc.">
        <title>Expanding the biotechnology potential of lactobacilli through comparative genomics of 213 strains and associated genera.</title>
        <authorList>
            <person name="Sun Z."/>
            <person name="Harris H.M."/>
            <person name="McCann A."/>
            <person name="Guo C."/>
            <person name="Argimon S."/>
            <person name="Zhang W."/>
            <person name="Yang X."/>
            <person name="Jeffery I.B."/>
            <person name="Cooney J.C."/>
            <person name="Kagawa T.F."/>
            <person name="Liu W."/>
            <person name="Song Y."/>
            <person name="Salvetti E."/>
            <person name="Wrobel A."/>
            <person name="Rasinkangas P."/>
            <person name="Parkhill J."/>
            <person name="Rea M.C."/>
            <person name="O'Sullivan O."/>
            <person name="Ritari J."/>
            <person name="Douillard F.P."/>
            <person name="Paul Ross R."/>
            <person name="Yang R."/>
            <person name="Briner A.E."/>
            <person name="Felis G.E."/>
            <person name="de Vos W.M."/>
            <person name="Barrangou R."/>
            <person name="Klaenhammer T.R."/>
            <person name="Caufield P.W."/>
            <person name="Cui Y."/>
            <person name="Zhang H."/>
            <person name="O'Toole P.W."/>
        </authorList>
    </citation>
    <scope>NUCLEOTIDE SEQUENCE [LARGE SCALE GENOMIC DNA]</scope>
    <source>
        <strain evidence="2 3">DSM 20515</strain>
    </source>
</reference>
<dbReference type="EMBL" id="AYYR01000074">
    <property type="protein sequence ID" value="KRM74670.1"/>
    <property type="molecule type" value="Genomic_DNA"/>
</dbReference>
<evidence type="ECO:0000313" key="3">
    <source>
        <dbReference type="Proteomes" id="UP000051845"/>
    </source>
</evidence>
<protein>
    <recommendedName>
        <fullName evidence="4">YtxH domain-containing protein</fullName>
    </recommendedName>
</protein>
<gene>
    <name evidence="2" type="ORF">FC82_GL003336</name>
</gene>
<feature type="region of interest" description="Disordered" evidence="1">
    <location>
        <begin position="92"/>
        <end position="162"/>
    </location>
</feature>
<evidence type="ECO:0008006" key="4">
    <source>
        <dbReference type="Google" id="ProtNLM"/>
    </source>
</evidence>
<evidence type="ECO:0000313" key="2">
    <source>
        <dbReference type="EMBL" id="KRM74670.1"/>
    </source>
</evidence>
<comment type="caution">
    <text evidence="2">The sequence shown here is derived from an EMBL/GenBank/DDBJ whole genome shotgun (WGS) entry which is preliminary data.</text>
</comment>
<proteinExistence type="predicted"/>
<sequence length="162" mass="17557">MAKKTGLLLGLLAGGAIAHLAYHHLSKDQQSQLKDDVQDKLDDLKDRAVDYAFYASDAWDDFKDTFEDQSQHVSDKVKDVAGQIDTDKLKQAASAFGKRSDDEDPDLRSELADVSTSADDDSDDIVLNSEETFGGADVSGASEGEKPTETILPDGTSEPVEY</sequence>
<dbReference type="PATRIC" id="fig|1423733.4.peg.3463"/>
<dbReference type="RefSeq" id="WP_054761086.1">
    <property type="nucleotide sequence ID" value="NZ_AYYR01000074.1"/>
</dbReference>
<feature type="compositionally biased region" description="Basic and acidic residues" evidence="1">
    <location>
        <begin position="98"/>
        <end position="111"/>
    </location>
</feature>
<accession>A0A0R2B5D2</accession>